<evidence type="ECO:0000313" key="3">
    <source>
        <dbReference type="RefSeq" id="XP_021568879.1"/>
    </source>
</evidence>
<keyword evidence="1" id="KW-0472">Membrane</keyword>
<reference evidence="3" key="1">
    <citation type="submission" date="2025-08" db="UniProtKB">
        <authorList>
            <consortium name="RefSeq"/>
        </authorList>
    </citation>
    <scope>IDENTIFICATION</scope>
</reference>
<dbReference type="GeneID" id="103262113"/>
<dbReference type="PANTHER" id="PTHR14693:SF0">
    <property type="entry name" value="RIKEN CDNA 1700018B08 GENE"/>
    <property type="match status" value="1"/>
</dbReference>
<dbReference type="KEGG" id="csyr:103262113"/>
<proteinExistence type="predicted"/>
<dbReference type="PANTHER" id="PTHR14693">
    <property type="entry name" value="RIKEN CDNA 1700018B08"/>
    <property type="match status" value="1"/>
</dbReference>
<dbReference type="AlphaFoldDB" id="A0A3Q0DXL4"/>
<organism evidence="2 3">
    <name type="scientific">Carlito syrichta</name>
    <name type="common">Philippine tarsier</name>
    <name type="synonym">Tarsius syrichta</name>
    <dbReference type="NCBI Taxonomy" id="1868482"/>
    <lineage>
        <taxon>Eukaryota</taxon>
        <taxon>Metazoa</taxon>
        <taxon>Chordata</taxon>
        <taxon>Craniata</taxon>
        <taxon>Vertebrata</taxon>
        <taxon>Euteleostomi</taxon>
        <taxon>Mammalia</taxon>
        <taxon>Eutheria</taxon>
        <taxon>Euarchontoglires</taxon>
        <taxon>Primates</taxon>
        <taxon>Haplorrhini</taxon>
        <taxon>Tarsiiformes</taxon>
        <taxon>Tarsiidae</taxon>
        <taxon>Carlito</taxon>
    </lineage>
</organism>
<dbReference type="CTD" id="102891512"/>
<feature type="transmembrane region" description="Helical" evidence="1">
    <location>
        <begin position="78"/>
        <end position="98"/>
    </location>
</feature>
<dbReference type="InterPro" id="IPR027919">
    <property type="entry name" value="DUF4568"/>
</dbReference>
<protein>
    <submittedName>
        <fullName evidence="3">Uncharacterized protein C16orf95 homolog</fullName>
    </submittedName>
</protein>
<keyword evidence="1" id="KW-0812">Transmembrane</keyword>
<keyword evidence="2" id="KW-1185">Reference proteome</keyword>
<dbReference type="Proteomes" id="UP000189704">
    <property type="component" value="Unplaced"/>
</dbReference>
<dbReference type="OrthoDB" id="9789756at2759"/>
<sequence>MPRDQAVMPYWVPRVLRFQKQVVKRQPSLKGSQETPLDGLPRHRCWQVCCDVRLLFPWQQPQAPLQDEPPASGRGASLLALLLPLGLLTLLQAVMRLLRHFWGV</sequence>
<evidence type="ECO:0000313" key="2">
    <source>
        <dbReference type="Proteomes" id="UP000189704"/>
    </source>
</evidence>
<evidence type="ECO:0000256" key="1">
    <source>
        <dbReference type="SAM" id="Phobius"/>
    </source>
</evidence>
<name>A0A3Q0DXL4_CARSF</name>
<dbReference type="RefSeq" id="XP_021568879.1">
    <property type="nucleotide sequence ID" value="XM_021713204.1"/>
</dbReference>
<accession>A0A3Q0DXL4</accession>
<keyword evidence="1" id="KW-1133">Transmembrane helix</keyword>
<dbReference type="Pfam" id="PF15132">
    <property type="entry name" value="DUF4568"/>
    <property type="match status" value="1"/>
</dbReference>
<gene>
    <name evidence="3" type="primary">CUNH16orf95</name>
</gene>